<dbReference type="Gene3D" id="3.20.20.100">
    <property type="entry name" value="NADP-dependent oxidoreductase domain"/>
    <property type="match status" value="1"/>
</dbReference>
<evidence type="ECO:0000259" key="8">
    <source>
        <dbReference type="Pfam" id="PF00248"/>
    </source>
</evidence>
<gene>
    <name evidence="9" type="ORF">SAMN04487954_101244</name>
</gene>
<dbReference type="FunFam" id="3.20.20.100:FF:000002">
    <property type="entry name" value="2,5-diketo-D-gluconic acid reductase A"/>
    <property type="match status" value="1"/>
</dbReference>
<name>A0A1G8N7C9_9GAMM</name>
<comment type="catalytic activity">
    <reaction evidence="4">
        <text>hydroxyacetone + NADP(+) = methylglyoxal + NADPH + H(+)</text>
        <dbReference type="Rhea" id="RHEA:27986"/>
        <dbReference type="ChEBI" id="CHEBI:15378"/>
        <dbReference type="ChEBI" id="CHEBI:17158"/>
        <dbReference type="ChEBI" id="CHEBI:27957"/>
        <dbReference type="ChEBI" id="CHEBI:57783"/>
        <dbReference type="ChEBI" id="CHEBI:58349"/>
    </reaction>
</comment>
<sequence length="267" mass="29313">MTRIPNPGFGTFRLEGDVLKNAVKSALAAGYRHIDTAQMYGNETEVGEAIRESGIPRDEIFLTTKVWHDRLRPGDLEASVDESLDRLGTESVDLLLIHWPSPDGEVQMDDYLNALAAVQDAGKAKHIGISNFTRAQVDQAIDILGEGALLTNQIEVHPFLQNRALVEHCQSRGLEVTAYMPLAVGKVMKDATLERIAQAHDANPAQIALAWIKARGLVTIPSSTKAEHIRSNLAAFEIALSDDEMAQIAELDRGERIADPDFAPEWD</sequence>
<feature type="site" description="Lowers pKa of active site Tyr" evidence="7">
    <location>
        <position position="65"/>
    </location>
</feature>
<evidence type="ECO:0000256" key="5">
    <source>
        <dbReference type="PIRSR" id="PIRSR000097-1"/>
    </source>
</evidence>
<evidence type="ECO:0000256" key="7">
    <source>
        <dbReference type="PIRSR" id="PIRSR000097-3"/>
    </source>
</evidence>
<evidence type="ECO:0000256" key="2">
    <source>
        <dbReference type="ARBA" id="ARBA00022857"/>
    </source>
</evidence>
<dbReference type="PROSITE" id="PS00062">
    <property type="entry name" value="ALDOKETO_REDUCTASE_2"/>
    <property type="match status" value="1"/>
</dbReference>
<dbReference type="NCBIfam" id="NF008377">
    <property type="entry name" value="PRK11172.1"/>
    <property type="match status" value="1"/>
</dbReference>
<dbReference type="STRING" id="376427.SAMN04487954_101244"/>
<accession>A0A1G8N7C9</accession>
<reference evidence="9 10" key="1">
    <citation type="submission" date="2016-10" db="EMBL/GenBank/DDBJ databases">
        <authorList>
            <person name="de Groot N.N."/>
        </authorList>
    </citation>
    <scope>NUCLEOTIDE SEQUENCE [LARGE SCALE GENOMIC DNA]</scope>
    <source>
        <strain evidence="9 10">CGMCC 1.6133</strain>
    </source>
</reference>
<evidence type="ECO:0000256" key="1">
    <source>
        <dbReference type="ARBA" id="ARBA00007905"/>
    </source>
</evidence>
<organism evidence="9 10">
    <name type="scientific">Billgrantia gudaonensis</name>
    <dbReference type="NCBI Taxonomy" id="376427"/>
    <lineage>
        <taxon>Bacteria</taxon>
        <taxon>Pseudomonadati</taxon>
        <taxon>Pseudomonadota</taxon>
        <taxon>Gammaproteobacteria</taxon>
        <taxon>Oceanospirillales</taxon>
        <taxon>Halomonadaceae</taxon>
        <taxon>Billgrantia</taxon>
    </lineage>
</organism>
<dbReference type="GO" id="GO:1990002">
    <property type="term" value="F:methylglyoxal reductase (NADPH) (acetol producing) activity"/>
    <property type="evidence" value="ECO:0007669"/>
    <property type="project" value="TreeGrafter"/>
</dbReference>
<dbReference type="GO" id="GO:0051596">
    <property type="term" value="P:methylglyoxal catabolic process"/>
    <property type="evidence" value="ECO:0007669"/>
    <property type="project" value="TreeGrafter"/>
</dbReference>
<feature type="binding site" evidence="6">
    <location>
        <position position="98"/>
    </location>
    <ligand>
        <name>substrate</name>
    </ligand>
</feature>
<dbReference type="OrthoDB" id="9804790at2"/>
<evidence type="ECO:0000313" key="9">
    <source>
        <dbReference type="EMBL" id="SDI76005.1"/>
    </source>
</evidence>
<evidence type="ECO:0000256" key="3">
    <source>
        <dbReference type="ARBA" id="ARBA00023002"/>
    </source>
</evidence>
<keyword evidence="3" id="KW-0560">Oxidoreductase</keyword>
<dbReference type="InterPro" id="IPR018170">
    <property type="entry name" value="Aldo/ket_reductase_CS"/>
</dbReference>
<evidence type="ECO:0000313" key="10">
    <source>
        <dbReference type="Proteomes" id="UP000198525"/>
    </source>
</evidence>
<dbReference type="InterPro" id="IPR023210">
    <property type="entry name" value="NADP_OxRdtase_dom"/>
</dbReference>
<dbReference type="InterPro" id="IPR020471">
    <property type="entry name" value="AKR"/>
</dbReference>
<feature type="active site" description="Proton donor" evidence="5">
    <location>
        <position position="40"/>
    </location>
</feature>
<dbReference type="Pfam" id="PF00248">
    <property type="entry name" value="Aldo_ket_red"/>
    <property type="match status" value="1"/>
</dbReference>
<comment type="similarity">
    <text evidence="1">Belongs to the aldo/keto reductase family.</text>
</comment>
<evidence type="ECO:0000256" key="4">
    <source>
        <dbReference type="ARBA" id="ARBA00049445"/>
    </source>
</evidence>
<dbReference type="InterPro" id="IPR036812">
    <property type="entry name" value="NAD(P)_OxRdtase_dom_sf"/>
</dbReference>
<dbReference type="AlphaFoldDB" id="A0A1G8N7C9"/>
<protein>
    <submittedName>
        <fullName evidence="9">2,5-diketo-D-gluconate reductase B</fullName>
    </submittedName>
</protein>
<dbReference type="PRINTS" id="PR00069">
    <property type="entry name" value="ALDKETRDTASE"/>
</dbReference>
<feature type="domain" description="NADP-dependent oxidoreductase" evidence="8">
    <location>
        <begin position="9"/>
        <end position="252"/>
    </location>
</feature>
<keyword evidence="2" id="KW-0521">NADP</keyword>
<dbReference type="PIRSF" id="PIRSF000097">
    <property type="entry name" value="AKR"/>
    <property type="match status" value="1"/>
</dbReference>
<dbReference type="SUPFAM" id="SSF51430">
    <property type="entry name" value="NAD(P)-linked oxidoreductase"/>
    <property type="match status" value="1"/>
</dbReference>
<proteinExistence type="inferred from homology"/>
<evidence type="ECO:0000256" key="6">
    <source>
        <dbReference type="PIRSR" id="PIRSR000097-2"/>
    </source>
</evidence>
<dbReference type="PANTHER" id="PTHR43827">
    <property type="entry name" value="2,5-DIKETO-D-GLUCONIC ACID REDUCTASE"/>
    <property type="match status" value="1"/>
</dbReference>
<keyword evidence="10" id="KW-1185">Reference proteome</keyword>
<dbReference type="RefSeq" id="WP_089682256.1">
    <property type="nucleotide sequence ID" value="NZ_FNES01000001.1"/>
</dbReference>
<dbReference type="PANTHER" id="PTHR43827:SF3">
    <property type="entry name" value="NADP-DEPENDENT OXIDOREDUCTASE DOMAIN-CONTAINING PROTEIN"/>
    <property type="match status" value="1"/>
</dbReference>
<dbReference type="PROSITE" id="PS00798">
    <property type="entry name" value="ALDOKETO_REDUCTASE_1"/>
    <property type="match status" value="1"/>
</dbReference>
<dbReference type="EMBL" id="FNES01000001">
    <property type="protein sequence ID" value="SDI76005.1"/>
    <property type="molecule type" value="Genomic_DNA"/>
</dbReference>
<dbReference type="Proteomes" id="UP000198525">
    <property type="component" value="Unassembled WGS sequence"/>
</dbReference>